<dbReference type="Proteomes" id="UP000480943">
    <property type="component" value="Unassembled WGS sequence"/>
</dbReference>
<comment type="subcellular location">
    <subcellularLocation>
        <location evidence="1 3">Cytoplasm</location>
    </subcellularLocation>
</comment>
<dbReference type="Gene3D" id="2.40.50.140">
    <property type="entry name" value="Nucleic acid-binding proteins"/>
    <property type="match status" value="1"/>
</dbReference>
<evidence type="ECO:0000256" key="2">
    <source>
        <dbReference type="ARBA" id="ARBA00022490"/>
    </source>
</evidence>
<dbReference type="InterPro" id="IPR011129">
    <property type="entry name" value="CSD"/>
</dbReference>
<dbReference type="Pfam" id="PF00313">
    <property type="entry name" value="CSD"/>
    <property type="match status" value="1"/>
</dbReference>
<dbReference type="SMART" id="SM00357">
    <property type="entry name" value="CSP"/>
    <property type="match status" value="1"/>
</dbReference>
<feature type="domain" description="CSD" evidence="4">
    <location>
        <begin position="3"/>
        <end position="67"/>
    </location>
</feature>
<comment type="caution">
    <text evidence="5">The sequence shown here is derived from an EMBL/GenBank/DDBJ whole genome shotgun (WGS) entry which is preliminary data.</text>
</comment>
<dbReference type="PROSITE" id="PS00352">
    <property type="entry name" value="CSD_1"/>
    <property type="match status" value="1"/>
</dbReference>
<dbReference type="Gene3D" id="6.20.370.130">
    <property type="match status" value="1"/>
</dbReference>
<dbReference type="InterPro" id="IPR012340">
    <property type="entry name" value="NA-bd_OB-fold"/>
</dbReference>
<reference evidence="5 6" key="1">
    <citation type="submission" date="2019-09" db="EMBL/GenBank/DDBJ databases">
        <title>Photobacterium damselae subsp. damselae CDC-2227-81, a human clinical isolate.</title>
        <authorList>
            <person name="Osorio C.R."/>
        </authorList>
    </citation>
    <scope>NUCLEOTIDE SEQUENCE [LARGE SCALE GENOMIC DNA]</scope>
    <source>
        <strain evidence="5 6">CDC-2227-81</strain>
    </source>
</reference>
<dbReference type="AlphaFoldDB" id="A0A1C3DUG5"/>
<name>A0A1C3DUG5_PHODD</name>
<protein>
    <submittedName>
        <fullName evidence="5">Cold-shock protein</fullName>
    </submittedName>
</protein>
<dbReference type="GO" id="GO:0003676">
    <property type="term" value="F:nucleic acid binding"/>
    <property type="evidence" value="ECO:0007669"/>
    <property type="project" value="InterPro"/>
</dbReference>
<dbReference type="PRINTS" id="PR00050">
    <property type="entry name" value="COLDSHOCK"/>
</dbReference>
<dbReference type="PANTHER" id="PTHR11544">
    <property type="entry name" value="COLD SHOCK DOMAIN CONTAINING PROTEINS"/>
    <property type="match status" value="1"/>
</dbReference>
<dbReference type="GeneID" id="93396589"/>
<dbReference type="InterPro" id="IPR019844">
    <property type="entry name" value="CSD_CS"/>
</dbReference>
<dbReference type="RefSeq" id="WP_005301575.1">
    <property type="nucleotide sequence ID" value="NZ_AP026780.1"/>
</dbReference>
<dbReference type="FunFam" id="2.40.50.140:FF:000006">
    <property type="entry name" value="Cold shock protein CspC"/>
    <property type="match status" value="1"/>
</dbReference>
<evidence type="ECO:0000259" key="4">
    <source>
        <dbReference type="PROSITE" id="PS51857"/>
    </source>
</evidence>
<evidence type="ECO:0000256" key="3">
    <source>
        <dbReference type="RuleBase" id="RU000408"/>
    </source>
</evidence>
<organism evidence="5 6">
    <name type="scientific">Photobacterium damselae subsp. damselae</name>
    <name type="common">Listonella damsela</name>
    <dbReference type="NCBI Taxonomy" id="85581"/>
    <lineage>
        <taxon>Bacteria</taxon>
        <taxon>Pseudomonadati</taxon>
        <taxon>Pseudomonadota</taxon>
        <taxon>Gammaproteobacteria</taxon>
        <taxon>Vibrionales</taxon>
        <taxon>Vibrionaceae</taxon>
        <taxon>Photobacterium</taxon>
    </lineage>
</organism>
<evidence type="ECO:0000313" key="6">
    <source>
        <dbReference type="Proteomes" id="UP000480943"/>
    </source>
</evidence>
<dbReference type="KEGG" id="pds:CAY62_00985"/>
<keyword evidence="2" id="KW-0963">Cytoplasm</keyword>
<evidence type="ECO:0000313" key="5">
    <source>
        <dbReference type="EMBL" id="KAB1183565.1"/>
    </source>
</evidence>
<dbReference type="InterPro" id="IPR050181">
    <property type="entry name" value="Cold_shock_domain"/>
</dbReference>
<dbReference type="InterPro" id="IPR002059">
    <property type="entry name" value="CSP_DNA-bd"/>
</dbReference>
<proteinExistence type="predicted"/>
<gene>
    <name evidence="5" type="ORF">F6450_03780</name>
</gene>
<dbReference type="InterPro" id="IPR012156">
    <property type="entry name" value="Cold_shock_CspA"/>
</dbReference>
<dbReference type="PIRSF" id="PIRSF002599">
    <property type="entry name" value="Cold_shock_A"/>
    <property type="match status" value="1"/>
</dbReference>
<sequence>MSKLTGTVKWFNDEKGFGFISGVDGKDVFVHYSAIQSQGRRTLREGQSVEFIVTDGQKGPQASEVVAL</sequence>
<dbReference type="CDD" id="cd04458">
    <property type="entry name" value="CSP_CDS"/>
    <property type="match status" value="1"/>
</dbReference>
<evidence type="ECO:0000256" key="1">
    <source>
        <dbReference type="ARBA" id="ARBA00004496"/>
    </source>
</evidence>
<dbReference type="GO" id="GO:0005829">
    <property type="term" value="C:cytosol"/>
    <property type="evidence" value="ECO:0007669"/>
    <property type="project" value="UniProtKB-ARBA"/>
</dbReference>
<dbReference type="PROSITE" id="PS51857">
    <property type="entry name" value="CSD_2"/>
    <property type="match status" value="1"/>
</dbReference>
<dbReference type="SUPFAM" id="SSF50249">
    <property type="entry name" value="Nucleic acid-binding proteins"/>
    <property type="match status" value="1"/>
</dbReference>
<dbReference type="EMBL" id="VZUQ01000030">
    <property type="protein sequence ID" value="KAB1183565.1"/>
    <property type="molecule type" value="Genomic_DNA"/>
</dbReference>
<accession>A0A1C3DUG5</accession>